<evidence type="ECO:0000259" key="6">
    <source>
        <dbReference type="Pfam" id="PF02656"/>
    </source>
</evidence>
<name>A0A3L8PPU0_9ACTN</name>
<comment type="subcellular location">
    <subcellularLocation>
        <location evidence="1">Endomembrane system</location>
        <topology evidence="1">Multi-pass membrane protein</topology>
    </subcellularLocation>
</comment>
<keyword evidence="4 5" id="KW-0472">Membrane</keyword>
<evidence type="ECO:0000256" key="1">
    <source>
        <dbReference type="ARBA" id="ARBA00004127"/>
    </source>
</evidence>
<keyword evidence="2 5" id="KW-0812">Transmembrane</keyword>
<gene>
    <name evidence="7" type="ORF">D9V41_01970</name>
</gene>
<dbReference type="Proteomes" id="UP000282515">
    <property type="component" value="Unassembled WGS sequence"/>
</dbReference>
<sequence>MSLETQPERTRLAWGRTALSLLVVSALFLRWAPDAGVLVLAPVIVSGAFALAIVTAQQRRYSTQTLERASADRAAPSIVVTTAGVAVLAAFAIVAVAAD</sequence>
<dbReference type="GO" id="GO:0012505">
    <property type="term" value="C:endomembrane system"/>
    <property type="evidence" value="ECO:0007669"/>
    <property type="project" value="UniProtKB-SubCell"/>
</dbReference>
<organism evidence="7 8">
    <name type="scientific">Aeromicrobium phragmitis</name>
    <dbReference type="NCBI Taxonomy" id="2478914"/>
    <lineage>
        <taxon>Bacteria</taxon>
        <taxon>Bacillati</taxon>
        <taxon>Actinomycetota</taxon>
        <taxon>Actinomycetes</taxon>
        <taxon>Propionibacteriales</taxon>
        <taxon>Nocardioidaceae</taxon>
        <taxon>Aeromicrobium</taxon>
    </lineage>
</organism>
<evidence type="ECO:0000313" key="8">
    <source>
        <dbReference type="Proteomes" id="UP000282515"/>
    </source>
</evidence>
<reference evidence="7 8" key="1">
    <citation type="submission" date="2018-10" db="EMBL/GenBank/DDBJ databases">
        <title>Aeromicrobium sp. 9W16Y-2 whole genome shotgun sequence.</title>
        <authorList>
            <person name="Li F."/>
        </authorList>
    </citation>
    <scope>NUCLEOTIDE SEQUENCE [LARGE SCALE GENOMIC DNA]</scope>
    <source>
        <strain evidence="7 8">9W16Y-2</strain>
    </source>
</reference>
<proteinExistence type="predicted"/>
<dbReference type="InterPro" id="IPR003807">
    <property type="entry name" value="DUF202"/>
</dbReference>
<accession>A0A3L8PPU0</accession>
<evidence type="ECO:0000256" key="3">
    <source>
        <dbReference type="ARBA" id="ARBA00022989"/>
    </source>
</evidence>
<feature type="transmembrane region" description="Helical" evidence="5">
    <location>
        <begin position="37"/>
        <end position="56"/>
    </location>
</feature>
<feature type="domain" description="DUF202" evidence="6">
    <location>
        <begin position="6"/>
        <end position="61"/>
    </location>
</feature>
<evidence type="ECO:0000256" key="2">
    <source>
        <dbReference type="ARBA" id="ARBA00022692"/>
    </source>
</evidence>
<evidence type="ECO:0000256" key="4">
    <source>
        <dbReference type="ARBA" id="ARBA00023136"/>
    </source>
</evidence>
<dbReference type="EMBL" id="RDBF01000001">
    <property type="protein sequence ID" value="RLV57425.1"/>
    <property type="molecule type" value="Genomic_DNA"/>
</dbReference>
<feature type="transmembrane region" description="Helical" evidence="5">
    <location>
        <begin position="77"/>
        <end position="98"/>
    </location>
</feature>
<dbReference type="RefSeq" id="WP_121792833.1">
    <property type="nucleotide sequence ID" value="NZ_RDBF01000001.1"/>
</dbReference>
<keyword evidence="3 5" id="KW-1133">Transmembrane helix</keyword>
<comment type="caution">
    <text evidence="7">The sequence shown here is derived from an EMBL/GenBank/DDBJ whole genome shotgun (WGS) entry which is preliminary data.</text>
</comment>
<dbReference type="AlphaFoldDB" id="A0A3L8PPU0"/>
<dbReference type="OrthoDB" id="3701077at2"/>
<evidence type="ECO:0000313" key="7">
    <source>
        <dbReference type="EMBL" id="RLV57425.1"/>
    </source>
</evidence>
<evidence type="ECO:0000256" key="5">
    <source>
        <dbReference type="SAM" id="Phobius"/>
    </source>
</evidence>
<protein>
    <submittedName>
        <fullName evidence="7">DUF202 domain-containing protein</fullName>
    </submittedName>
</protein>
<feature type="transmembrane region" description="Helical" evidence="5">
    <location>
        <begin position="12"/>
        <end position="31"/>
    </location>
</feature>
<dbReference type="Pfam" id="PF02656">
    <property type="entry name" value="DUF202"/>
    <property type="match status" value="1"/>
</dbReference>
<keyword evidence="8" id="KW-1185">Reference proteome</keyword>